<feature type="domain" description="Thiamine pyrophosphate enzyme TPP-binding" evidence="3">
    <location>
        <begin position="385"/>
        <end position="515"/>
    </location>
</feature>
<dbReference type="InterPro" id="IPR045229">
    <property type="entry name" value="TPP_enz"/>
</dbReference>
<dbReference type="CDD" id="cd07035">
    <property type="entry name" value="TPP_PYR_POX_like"/>
    <property type="match status" value="1"/>
</dbReference>
<evidence type="ECO:0000256" key="1">
    <source>
        <dbReference type="ARBA" id="ARBA00007812"/>
    </source>
</evidence>
<keyword evidence="5" id="KW-0808">Transferase</keyword>
<dbReference type="CDD" id="cd02002">
    <property type="entry name" value="TPP_BFDC"/>
    <property type="match status" value="1"/>
</dbReference>
<name>A0A840C065_9HYPH</name>
<dbReference type="SUPFAM" id="SSF52467">
    <property type="entry name" value="DHS-like NAD/FAD-binding domain"/>
    <property type="match status" value="1"/>
</dbReference>
<evidence type="ECO:0000313" key="5">
    <source>
        <dbReference type="EMBL" id="MBB4018854.1"/>
    </source>
</evidence>
<dbReference type="PANTHER" id="PTHR18968">
    <property type="entry name" value="THIAMINE PYROPHOSPHATE ENZYMES"/>
    <property type="match status" value="1"/>
</dbReference>
<dbReference type="Gene3D" id="3.40.50.970">
    <property type="match status" value="2"/>
</dbReference>
<dbReference type="EMBL" id="JACIEN010000005">
    <property type="protein sequence ID" value="MBB4018854.1"/>
    <property type="molecule type" value="Genomic_DNA"/>
</dbReference>
<dbReference type="RefSeq" id="WP_183317656.1">
    <property type="nucleotide sequence ID" value="NZ_JACIEN010000005.1"/>
</dbReference>
<feature type="domain" description="Thiamine pyrophosphate enzyme N-terminal TPP-binding" evidence="4">
    <location>
        <begin position="1"/>
        <end position="109"/>
    </location>
</feature>
<dbReference type="PANTHER" id="PTHR18968:SF86">
    <property type="entry name" value="ACETOLACTATE SYNTHASE LARGE SUBUNIT ILVX-RELATED"/>
    <property type="match status" value="1"/>
</dbReference>
<dbReference type="SUPFAM" id="SSF52518">
    <property type="entry name" value="Thiamin diphosphate-binding fold (THDP-binding)"/>
    <property type="match status" value="2"/>
</dbReference>
<dbReference type="InterPro" id="IPR012001">
    <property type="entry name" value="Thiamin_PyroP_enz_TPP-bd_dom"/>
</dbReference>
<dbReference type="InterPro" id="IPR029035">
    <property type="entry name" value="DHS-like_NAD/FAD-binding_dom"/>
</dbReference>
<evidence type="ECO:0000259" key="4">
    <source>
        <dbReference type="Pfam" id="PF02776"/>
    </source>
</evidence>
<proteinExistence type="inferred from homology"/>
<dbReference type="AlphaFoldDB" id="A0A840C065"/>
<protein>
    <submittedName>
        <fullName evidence="5">Acetolactate synthase-1/2/3 large subunit</fullName>
        <ecNumber evidence="5">2.2.1.6</ecNumber>
    </submittedName>
</protein>
<organism evidence="5 6">
    <name type="scientific">Chelatococcus caeni</name>
    <dbReference type="NCBI Taxonomy" id="1348468"/>
    <lineage>
        <taxon>Bacteria</taxon>
        <taxon>Pseudomonadati</taxon>
        <taxon>Pseudomonadota</taxon>
        <taxon>Alphaproteobacteria</taxon>
        <taxon>Hyphomicrobiales</taxon>
        <taxon>Chelatococcaceae</taxon>
        <taxon>Chelatococcus</taxon>
    </lineage>
</organism>
<dbReference type="InterPro" id="IPR011766">
    <property type="entry name" value="TPP_enzyme_TPP-bd"/>
</dbReference>
<comment type="caution">
    <text evidence="5">The sequence shown here is derived from an EMBL/GenBank/DDBJ whole genome shotgun (WGS) entry which is preliminary data.</text>
</comment>
<accession>A0A840C065</accession>
<dbReference type="Proteomes" id="UP000577362">
    <property type="component" value="Unassembled WGS sequence"/>
</dbReference>
<keyword evidence="6" id="KW-1185">Reference proteome</keyword>
<comment type="similarity">
    <text evidence="1">Belongs to the TPP enzyme family.</text>
</comment>
<dbReference type="GO" id="GO:0044281">
    <property type="term" value="P:small molecule metabolic process"/>
    <property type="evidence" value="ECO:0007669"/>
    <property type="project" value="UniProtKB-ARBA"/>
</dbReference>
<dbReference type="EC" id="2.2.1.6" evidence="5"/>
<dbReference type="GO" id="GO:0030976">
    <property type="term" value="F:thiamine pyrophosphate binding"/>
    <property type="evidence" value="ECO:0007669"/>
    <property type="project" value="InterPro"/>
</dbReference>
<dbReference type="Pfam" id="PF02775">
    <property type="entry name" value="TPP_enzyme_C"/>
    <property type="match status" value="1"/>
</dbReference>
<gene>
    <name evidence="5" type="ORF">GGR16_003901</name>
</gene>
<reference evidence="5 6" key="1">
    <citation type="submission" date="2020-08" db="EMBL/GenBank/DDBJ databases">
        <title>Genomic Encyclopedia of Type Strains, Phase IV (KMG-IV): sequencing the most valuable type-strain genomes for metagenomic binning, comparative biology and taxonomic classification.</title>
        <authorList>
            <person name="Goeker M."/>
        </authorList>
    </citation>
    <scope>NUCLEOTIDE SEQUENCE [LARGE SCALE GENOMIC DNA]</scope>
    <source>
        <strain evidence="5 6">DSM 103737</strain>
    </source>
</reference>
<evidence type="ECO:0000259" key="3">
    <source>
        <dbReference type="Pfam" id="PF02775"/>
    </source>
</evidence>
<dbReference type="GO" id="GO:0050660">
    <property type="term" value="F:flavin adenine dinucleotide binding"/>
    <property type="evidence" value="ECO:0007669"/>
    <property type="project" value="TreeGrafter"/>
</dbReference>
<evidence type="ECO:0000256" key="2">
    <source>
        <dbReference type="ARBA" id="ARBA00023052"/>
    </source>
</evidence>
<dbReference type="Pfam" id="PF02776">
    <property type="entry name" value="TPP_enzyme_N"/>
    <property type="match status" value="1"/>
</dbReference>
<sequence length="518" mass="54774">MNGADRLCETLLANDIDVCFANPGTSEMHFVAALDRRPQMRCVLGLFEGVVTGAADGYARMADKPAATLLHLGPGLANGLANLHNARRARTPMINVVGDHATYFLKHDAPLASDIDSLARPMSQWYGRIGRAEEVEAKTLEAYEAAMRLPGVATLVLPADAAWGELPAGAPPRRVSLPPFRSVAPEAVRQAAETLRSGRRVALLLTGRALRADALATADRIAAATGARLLMQTSNSRVERGAGRVAIDNVPYPVDAALAALADIDAMIVVGAKVPVAFFAYPGKPGLLVRKDCEIVDLARPGDDLAEALAWLADEIGVAAEAAVRVSRGFTDETALPGGTLTDDAVALAVARMLPEGAIVCDESITAGARFFGLSQDSAPHDYLRITGGSIGIGIPLAAGAAVACPDRKVVALQADGSGMFTVQGLWTQARERLDIVTVVFANRSYAILEGEMRNVGVNHFGRNAERMLTLDDPALDWVSMARGMGVEAGRAETVEDFVRLFDGALRQRGPFLIEAVV</sequence>
<evidence type="ECO:0000313" key="6">
    <source>
        <dbReference type="Proteomes" id="UP000577362"/>
    </source>
</evidence>
<dbReference type="InterPro" id="IPR029061">
    <property type="entry name" value="THDP-binding"/>
</dbReference>
<keyword evidence="2" id="KW-0786">Thiamine pyrophosphate</keyword>
<dbReference type="GO" id="GO:0003984">
    <property type="term" value="F:acetolactate synthase activity"/>
    <property type="evidence" value="ECO:0007669"/>
    <property type="project" value="UniProtKB-EC"/>
</dbReference>
<dbReference type="NCBIfam" id="NF005760">
    <property type="entry name" value="PRK07586.1"/>
    <property type="match status" value="1"/>
</dbReference>